<feature type="domain" description="AB hydrolase-1" evidence="2">
    <location>
        <begin position="151"/>
        <end position="326"/>
    </location>
</feature>
<dbReference type="SUPFAM" id="SSF53474">
    <property type="entry name" value="alpha/beta-Hydrolases"/>
    <property type="match status" value="1"/>
</dbReference>
<dbReference type="GO" id="GO:0003824">
    <property type="term" value="F:catalytic activity"/>
    <property type="evidence" value="ECO:0007669"/>
    <property type="project" value="UniProtKB-ARBA"/>
</dbReference>
<protein>
    <submittedName>
        <fullName evidence="3">Prolyl oligopeptidase family protein</fullName>
    </submittedName>
</protein>
<evidence type="ECO:0000259" key="2">
    <source>
        <dbReference type="Pfam" id="PF12697"/>
    </source>
</evidence>
<accession>A0A1I1ZBX4</accession>
<evidence type="ECO:0000256" key="1">
    <source>
        <dbReference type="ARBA" id="ARBA00038115"/>
    </source>
</evidence>
<dbReference type="STRING" id="35752.SAMN05421541_10120"/>
<dbReference type="InterPro" id="IPR029058">
    <property type="entry name" value="AB_hydrolase_fold"/>
</dbReference>
<organism evidence="3 4">
    <name type="scientific">Actinoplanes philippinensis</name>
    <dbReference type="NCBI Taxonomy" id="35752"/>
    <lineage>
        <taxon>Bacteria</taxon>
        <taxon>Bacillati</taxon>
        <taxon>Actinomycetota</taxon>
        <taxon>Actinomycetes</taxon>
        <taxon>Micromonosporales</taxon>
        <taxon>Micromonosporaceae</taxon>
        <taxon>Actinoplanes</taxon>
    </lineage>
</organism>
<keyword evidence="4" id="KW-1185">Reference proteome</keyword>
<dbReference type="Gene3D" id="1.20.1440.110">
    <property type="entry name" value="acylaminoacyl peptidase"/>
    <property type="match status" value="1"/>
</dbReference>
<sequence>MFEYFPGNYVWNLGVVATLNSGGLIDEVDRACRPIRELAAQGSDVGTKEFMASWAAVAEDLAAQAAADEAAGHTRTAGQKYRRATNYLAQAERMQSATSPGRKAFYQRLLDLQQKVFDLIDPNTTRVAIPFEGALLPAYFTKATDAPAPTIILWNGLDSTKEHMYASGFAHELAARGINTLMVDCPGSGEALRFLGLTSRVETEDWAAACVDYLLTRDDVVPARIGLVGWSLGGYYAPRAAAFEKRLALCVAWGANHDWGAVQKRRLDREGENPVPHYWDHVLWVWGENDLDTFIKKAEAVNLDGVVERITVPFLICHGENDRQIPLEYAHRSYRQAVNSPRRELRIFTPAEGGAEHIGLDHFAHVQTYIADWILDVLQD</sequence>
<evidence type="ECO:0000313" key="3">
    <source>
        <dbReference type="EMBL" id="SFE29236.1"/>
    </source>
</evidence>
<proteinExistence type="inferred from homology"/>
<dbReference type="PANTHER" id="PTHR22946">
    <property type="entry name" value="DIENELACTONE HYDROLASE DOMAIN-CONTAINING PROTEIN-RELATED"/>
    <property type="match status" value="1"/>
</dbReference>
<dbReference type="InterPro" id="IPR000073">
    <property type="entry name" value="AB_hydrolase_1"/>
</dbReference>
<name>A0A1I1ZBX4_9ACTN</name>
<dbReference type="InterPro" id="IPR050261">
    <property type="entry name" value="FrsA_esterase"/>
</dbReference>
<dbReference type="AlphaFoldDB" id="A0A1I1ZBX4"/>
<gene>
    <name evidence="3" type="ORF">SAMN05421541_10120</name>
</gene>
<dbReference type="RefSeq" id="WP_093608653.1">
    <property type="nucleotide sequence ID" value="NZ_BOMT01000014.1"/>
</dbReference>
<reference evidence="3 4" key="1">
    <citation type="submission" date="2016-10" db="EMBL/GenBank/DDBJ databases">
        <authorList>
            <person name="de Groot N.N."/>
        </authorList>
    </citation>
    <scope>NUCLEOTIDE SEQUENCE [LARGE SCALE GENOMIC DNA]</scope>
    <source>
        <strain evidence="3 4">DSM 43019</strain>
    </source>
</reference>
<dbReference type="Pfam" id="PF12697">
    <property type="entry name" value="Abhydrolase_6"/>
    <property type="match status" value="1"/>
</dbReference>
<dbReference type="OrthoDB" id="9765647at2"/>
<dbReference type="EMBL" id="FONV01000001">
    <property type="protein sequence ID" value="SFE29236.1"/>
    <property type="molecule type" value="Genomic_DNA"/>
</dbReference>
<dbReference type="Proteomes" id="UP000199645">
    <property type="component" value="Unassembled WGS sequence"/>
</dbReference>
<dbReference type="Gene3D" id="3.40.50.1820">
    <property type="entry name" value="alpha/beta hydrolase"/>
    <property type="match status" value="1"/>
</dbReference>
<dbReference type="PANTHER" id="PTHR22946:SF12">
    <property type="entry name" value="CONIDIAL PIGMENT BIOSYNTHESIS PROTEIN AYG1 (AFU_ORTHOLOGUE AFUA_2G17550)"/>
    <property type="match status" value="1"/>
</dbReference>
<comment type="similarity">
    <text evidence="1">Belongs to the AB hydrolase superfamily. FUS2 hydrolase family.</text>
</comment>
<evidence type="ECO:0000313" key="4">
    <source>
        <dbReference type="Proteomes" id="UP000199645"/>
    </source>
</evidence>